<keyword evidence="11" id="KW-1185">Reference proteome</keyword>
<evidence type="ECO:0000313" key="10">
    <source>
        <dbReference type="EMBL" id="KAH3819739.1"/>
    </source>
</evidence>
<keyword evidence="9" id="KW-0119">Carbohydrate metabolism</keyword>
<evidence type="ECO:0000256" key="3">
    <source>
        <dbReference type="ARBA" id="ARBA00022679"/>
    </source>
</evidence>
<sequence>IPGIHQNHVDIESSFNTEMRQRVKTLQSACKQLRANGSDFFSIEKSKLGHIVVDDKYQVMYCYVPKVACTNLKRVFLLLTGMMNVTDPLQLKSADVHGVHDKYLKYLNTVPSSGIAYRLKHYKKVIFVREPLERLLSAYRNKFLQNGNEYFKDRFGRKIIKQYRNNASAMSLEKGHDVRFEEFVEYFVDPKTQGQQYNEHWAPFFDLCHPCHMKYNFIGKYETLDDDVNGLLRILNVHNQIRFPDRGDNYKTLKTEDMLWKFYKSLDPVAVAKMVDIYSNDYSLFGYDLPPVAQKKLAKI</sequence>
<comment type="subcellular location">
    <subcellularLocation>
        <location evidence="1 9">Golgi apparatus membrane</location>
        <topology evidence="1 9">Single-pass type II membrane protein</topology>
    </subcellularLocation>
</comment>
<reference evidence="10" key="2">
    <citation type="submission" date="2020-11" db="EMBL/GenBank/DDBJ databases">
        <authorList>
            <person name="McCartney M.A."/>
            <person name="Auch B."/>
            <person name="Kono T."/>
            <person name="Mallez S."/>
            <person name="Becker A."/>
            <person name="Gohl D.M."/>
            <person name="Silverstein K.A.T."/>
            <person name="Koren S."/>
            <person name="Bechman K.B."/>
            <person name="Herman A."/>
            <person name="Abrahante J.E."/>
            <person name="Garbe J."/>
        </authorList>
    </citation>
    <scope>NUCLEOTIDE SEQUENCE</scope>
    <source>
        <strain evidence="10">Duluth1</strain>
        <tissue evidence="10">Whole animal</tissue>
    </source>
</reference>
<dbReference type="GO" id="GO:0008146">
    <property type="term" value="F:sulfotransferase activity"/>
    <property type="evidence" value="ECO:0007669"/>
    <property type="project" value="InterPro"/>
</dbReference>
<dbReference type="AlphaFoldDB" id="A0A9D4JR40"/>
<comment type="caution">
    <text evidence="10">The sequence shown here is derived from an EMBL/GenBank/DDBJ whole genome shotgun (WGS) entry which is preliminary data.</text>
</comment>
<keyword evidence="4" id="KW-0812">Transmembrane</keyword>
<dbReference type="GO" id="GO:0000139">
    <property type="term" value="C:Golgi membrane"/>
    <property type="evidence" value="ECO:0007669"/>
    <property type="project" value="UniProtKB-SubCell"/>
</dbReference>
<name>A0A9D4JR40_DREPO</name>
<proteinExistence type="inferred from homology"/>
<evidence type="ECO:0000313" key="11">
    <source>
        <dbReference type="Proteomes" id="UP000828390"/>
    </source>
</evidence>
<evidence type="ECO:0000256" key="8">
    <source>
        <dbReference type="ARBA" id="ARBA00023180"/>
    </source>
</evidence>
<evidence type="ECO:0000256" key="5">
    <source>
        <dbReference type="ARBA" id="ARBA00022989"/>
    </source>
</evidence>
<evidence type="ECO:0000256" key="6">
    <source>
        <dbReference type="ARBA" id="ARBA00023034"/>
    </source>
</evidence>
<comment type="similarity">
    <text evidence="2 9">Belongs to the sulfotransferase 2 family.</text>
</comment>
<keyword evidence="7" id="KW-0472">Membrane</keyword>
<keyword evidence="9" id="KW-0735">Signal-anchor</keyword>
<reference evidence="10" key="1">
    <citation type="journal article" date="2019" name="bioRxiv">
        <title>The Genome of the Zebra Mussel, Dreissena polymorpha: A Resource for Invasive Species Research.</title>
        <authorList>
            <person name="McCartney M.A."/>
            <person name="Auch B."/>
            <person name="Kono T."/>
            <person name="Mallez S."/>
            <person name="Zhang Y."/>
            <person name="Obille A."/>
            <person name="Becker A."/>
            <person name="Abrahante J.E."/>
            <person name="Garbe J."/>
            <person name="Badalamenti J.P."/>
            <person name="Herman A."/>
            <person name="Mangelson H."/>
            <person name="Liachko I."/>
            <person name="Sullivan S."/>
            <person name="Sone E.D."/>
            <person name="Koren S."/>
            <person name="Silverstein K.A.T."/>
            <person name="Beckman K.B."/>
            <person name="Gohl D.M."/>
        </authorList>
    </citation>
    <scope>NUCLEOTIDE SEQUENCE</scope>
    <source>
        <strain evidence="10">Duluth1</strain>
        <tissue evidence="10">Whole animal</tissue>
    </source>
</reference>
<dbReference type="SUPFAM" id="SSF52540">
    <property type="entry name" value="P-loop containing nucleoside triphosphate hydrolases"/>
    <property type="match status" value="1"/>
</dbReference>
<gene>
    <name evidence="10" type="ORF">DPMN_121482</name>
</gene>
<dbReference type="PANTHER" id="PTHR12137:SF54">
    <property type="entry name" value="CARBOHYDRATE SULFOTRANSFERASE"/>
    <property type="match status" value="1"/>
</dbReference>
<keyword evidence="6 9" id="KW-0333">Golgi apparatus</keyword>
<dbReference type="InterPro" id="IPR005331">
    <property type="entry name" value="Sulfotransferase"/>
</dbReference>
<dbReference type="GO" id="GO:0016051">
    <property type="term" value="P:carbohydrate biosynthetic process"/>
    <property type="evidence" value="ECO:0007669"/>
    <property type="project" value="InterPro"/>
</dbReference>
<evidence type="ECO:0000256" key="7">
    <source>
        <dbReference type="ARBA" id="ARBA00023136"/>
    </source>
</evidence>
<dbReference type="InterPro" id="IPR027417">
    <property type="entry name" value="P-loop_NTPase"/>
</dbReference>
<dbReference type="Pfam" id="PF03567">
    <property type="entry name" value="Sulfotransfer_2"/>
    <property type="match status" value="1"/>
</dbReference>
<organism evidence="10 11">
    <name type="scientific">Dreissena polymorpha</name>
    <name type="common">Zebra mussel</name>
    <name type="synonym">Mytilus polymorpha</name>
    <dbReference type="NCBI Taxonomy" id="45954"/>
    <lineage>
        <taxon>Eukaryota</taxon>
        <taxon>Metazoa</taxon>
        <taxon>Spiralia</taxon>
        <taxon>Lophotrochozoa</taxon>
        <taxon>Mollusca</taxon>
        <taxon>Bivalvia</taxon>
        <taxon>Autobranchia</taxon>
        <taxon>Heteroconchia</taxon>
        <taxon>Euheterodonta</taxon>
        <taxon>Imparidentia</taxon>
        <taxon>Neoheterodontei</taxon>
        <taxon>Myida</taxon>
        <taxon>Dreissenoidea</taxon>
        <taxon>Dreissenidae</taxon>
        <taxon>Dreissena</taxon>
    </lineage>
</organism>
<evidence type="ECO:0000256" key="2">
    <source>
        <dbReference type="ARBA" id="ARBA00006339"/>
    </source>
</evidence>
<protein>
    <recommendedName>
        <fullName evidence="9">Carbohydrate sulfotransferase</fullName>
        <ecNumber evidence="9">2.8.2.-</ecNumber>
    </recommendedName>
</protein>
<keyword evidence="3 9" id="KW-0808">Transferase</keyword>
<feature type="non-terminal residue" evidence="10">
    <location>
        <position position="1"/>
    </location>
</feature>
<dbReference type="EC" id="2.8.2.-" evidence="9"/>
<keyword evidence="5" id="KW-1133">Transmembrane helix</keyword>
<evidence type="ECO:0000256" key="9">
    <source>
        <dbReference type="RuleBase" id="RU364020"/>
    </source>
</evidence>
<keyword evidence="8 9" id="KW-0325">Glycoprotein</keyword>
<evidence type="ECO:0000256" key="1">
    <source>
        <dbReference type="ARBA" id="ARBA00004323"/>
    </source>
</evidence>
<evidence type="ECO:0000256" key="4">
    <source>
        <dbReference type="ARBA" id="ARBA00022692"/>
    </source>
</evidence>
<dbReference type="Proteomes" id="UP000828390">
    <property type="component" value="Unassembled WGS sequence"/>
</dbReference>
<accession>A0A9D4JR40</accession>
<dbReference type="InterPro" id="IPR018011">
    <property type="entry name" value="Carb_sulfotrans_8-10"/>
</dbReference>
<dbReference type="PANTHER" id="PTHR12137">
    <property type="entry name" value="CARBOHYDRATE SULFOTRANSFERASE"/>
    <property type="match status" value="1"/>
</dbReference>
<dbReference type="EMBL" id="JAIWYP010000005">
    <property type="protein sequence ID" value="KAH3819739.1"/>
    <property type="molecule type" value="Genomic_DNA"/>
</dbReference>